<evidence type="ECO:0000259" key="1">
    <source>
        <dbReference type="PROSITE" id="PS51186"/>
    </source>
</evidence>
<sequence>MYIETTRIILRNFEKKDVEGLYEYLAEPPVNCFYSEKVNSYEEAAKKLEEKQNEGIYGNCYAICLRESDFIIGEVFAKKESPDTYSVGWNFNLNYGGKGYATEAVKEIFNYLFESDARRIYAYTEDNNIPSQKLCERLGMRKEGLFLEFISFINNSDGMPHYENTYQYAILKKEWDLLN</sequence>
<dbReference type="AlphaFoldDB" id="A0A858BWH3"/>
<keyword evidence="2" id="KW-0808">Transferase</keyword>
<dbReference type="EMBL" id="CP048649">
    <property type="protein sequence ID" value="QIB70431.1"/>
    <property type="molecule type" value="Genomic_DNA"/>
</dbReference>
<proteinExistence type="predicted"/>
<dbReference type="Proteomes" id="UP000466848">
    <property type="component" value="Chromosome"/>
</dbReference>
<dbReference type="GO" id="GO:0016747">
    <property type="term" value="F:acyltransferase activity, transferring groups other than amino-acyl groups"/>
    <property type="evidence" value="ECO:0007669"/>
    <property type="project" value="InterPro"/>
</dbReference>
<name>A0A858BWH3_9FIRM</name>
<dbReference type="PANTHER" id="PTHR43792:SF1">
    <property type="entry name" value="N-ACETYLTRANSFERASE DOMAIN-CONTAINING PROTEIN"/>
    <property type="match status" value="1"/>
</dbReference>
<dbReference type="Pfam" id="PF13302">
    <property type="entry name" value="Acetyltransf_3"/>
    <property type="match status" value="1"/>
</dbReference>
<dbReference type="PANTHER" id="PTHR43792">
    <property type="entry name" value="GNAT FAMILY, PUTATIVE (AFU_ORTHOLOGUE AFUA_3G00765)-RELATED-RELATED"/>
    <property type="match status" value="1"/>
</dbReference>
<dbReference type="InterPro" id="IPR051531">
    <property type="entry name" value="N-acetyltransferase"/>
</dbReference>
<organism evidence="2 3">
    <name type="scientific">Aminipila butyrica</name>
    <dbReference type="NCBI Taxonomy" id="433296"/>
    <lineage>
        <taxon>Bacteria</taxon>
        <taxon>Bacillati</taxon>
        <taxon>Bacillota</taxon>
        <taxon>Clostridia</taxon>
        <taxon>Peptostreptococcales</taxon>
        <taxon>Anaerovoracaceae</taxon>
        <taxon>Aminipila</taxon>
    </lineage>
</organism>
<reference evidence="2 3" key="1">
    <citation type="submission" date="2020-02" db="EMBL/GenBank/DDBJ databases">
        <authorList>
            <person name="Kim Y.B."/>
            <person name="Roh S.W."/>
        </authorList>
    </citation>
    <scope>NUCLEOTIDE SEQUENCE [LARGE SCALE GENOMIC DNA]</scope>
    <source>
        <strain evidence="2 3">DSM 103574</strain>
    </source>
</reference>
<dbReference type="InterPro" id="IPR016181">
    <property type="entry name" value="Acyl_CoA_acyltransferase"/>
</dbReference>
<keyword evidence="3" id="KW-1185">Reference proteome</keyword>
<dbReference type="InterPro" id="IPR000182">
    <property type="entry name" value="GNAT_dom"/>
</dbReference>
<gene>
    <name evidence="2" type="ORF">Ami103574_14520</name>
</gene>
<dbReference type="KEGG" id="abut:Ami103574_14520"/>
<feature type="domain" description="N-acetyltransferase" evidence="1">
    <location>
        <begin position="8"/>
        <end position="169"/>
    </location>
</feature>
<dbReference type="Gene3D" id="3.40.630.30">
    <property type="match status" value="1"/>
</dbReference>
<evidence type="ECO:0000313" key="3">
    <source>
        <dbReference type="Proteomes" id="UP000466848"/>
    </source>
</evidence>
<protein>
    <submittedName>
        <fullName evidence="2">GNAT family N-acetyltransferase</fullName>
    </submittedName>
</protein>
<evidence type="ECO:0000313" key="2">
    <source>
        <dbReference type="EMBL" id="QIB70431.1"/>
    </source>
</evidence>
<dbReference type="SUPFAM" id="SSF55729">
    <property type="entry name" value="Acyl-CoA N-acyltransferases (Nat)"/>
    <property type="match status" value="1"/>
</dbReference>
<dbReference type="RefSeq" id="WP_163067669.1">
    <property type="nucleotide sequence ID" value="NZ_CP048649.1"/>
</dbReference>
<accession>A0A858BWH3</accession>
<dbReference type="PROSITE" id="PS51186">
    <property type="entry name" value="GNAT"/>
    <property type="match status" value="1"/>
</dbReference>